<protein>
    <submittedName>
        <fullName evidence="2">Uncharacterized protein</fullName>
    </submittedName>
</protein>
<name>A0AAW2NXS5_9LAMI</name>
<accession>A0AAW2NXS5</accession>
<dbReference type="PANTHER" id="PTHR36346">
    <property type="entry name" value="EXPRESSED PROTEIN"/>
    <property type="match status" value="1"/>
</dbReference>
<comment type="caution">
    <text evidence="2">The sequence shown here is derived from an EMBL/GenBank/DDBJ whole genome shotgun (WGS) entry which is preliminary data.</text>
</comment>
<dbReference type="PANTHER" id="PTHR36346:SF2">
    <property type="entry name" value="EXPRESSED PROTEIN"/>
    <property type="match status" value="1"/>
</dbReference>
<dbReference type="EMBL" id="JACGWK010000006">
    <property type="protein sequence ID" value="KAL0348382.1"/>
    <property type="molecule type" value="Genomic_DNA"/>
</dbReference>
<evidence type="ECO:0000256" key="1">
    <source>
        <dbReference type="SAM" id="MobiDB-lite"/>
    </source>
</evidence>
<feature type="compositionally biased region" description="Polar residues" evidence="1">
    <location>
        <begin position="54"/>
        <end position="63"/>
    </location>
</feature>
<dbReference type="AlphaFoldDB" id="A0AAW2NXS5"/>
<feature type="region of interest" description="Disordered" evidence="1">
    <location>
        <begin position="38"/>
        <end position="63"/>
    </location>
</feature>
<sequence length="79" mass="8519">MAGVCDLWVGELTKLSAKMRVRNPLLLISRKRDSAAAAAAAADQEAEESKETSSVKSARSEATMSETTVFLLMDRFAPT</sequence>
<reference evidence="2" key="2">
    <citation type="journal article" date="2024" name="Plant">
        <title>Genomic evolution and insights into agronomic trait innovations of Sesamum species.</title>
        <authorList>
            <person name="Miao H."/>
            <person name="Wang L."/>
            <person name="Qu L."/>
            <person name="Liu H."/>
            <person name="Sun Y."/>
            <person name="Le M."/>
            <person name="Wang Q."/>
            <person name="Wei S."/>
            <person name="Zheng Y."/>
            <person name="Lin W."/>
            <person name="Duan Y."/>
            <person name="Cao H."/>
            <person name="Xiong S."/>
            <person name="Wang X."/>
            <person name="Wei L."/>
            <person name="Li C."/>
            <person name="Ma Q."/>
            <person name="Ju M."/>
            <person name="Zhao R."/>
            <person name="Li G."/>
            <person name="Mu C."/>
            <person name="Tian Q."/>
            <person name="Mei H."/>
            <person name="Zhang T."/>
            <person name="Gao T."/>
            <person name="Zhang H."/>
        </authorList>
    </citation>
    <scope>NUCLEOTIDE SEQUENCE</scope>
    <source>
        <strain evidence="2">G01</strain>
    </source>
</reference>
<evidence type="ECO:0000313" key="2">
    <source>
        <dbReference type="EMBL" id="KAL0348382.1"/>
    </source>
</evidence>
<gene>
    <name evidence="2" type="ORF">Sangu_1066000</name>
</gene>
<reference evidence="2" key="1">
    <citation type="submission" date="2020-06" db="EMBL/GenBank/DDBJ databases">
        <authorList>
            <person name="Li T."/>
            <person name="Hu X."/>
            <person name="Zhang T."/>
            <person name="Song X."/>
            <person name="Zhang H."/>
            <person name="Dai N."/>
            <person name="Sheng W."/>
            <person name="Hou X."/>
            <person name="Wei L."/>
        </authorList>
    </citation>
    <scope>NUCLEOTIDE SEQUENCE</scope>
    <source>
        <strain evidence="2">G01</strain>
        <tissue evidence="2">Leaf</tissue>
    </source>
</reference>
<proteinExistence type="predicted"/>
<organism evidence="2">
    <name type="scientific">Sesamum angustifolium</name>
    <dbReference type="NCBI Taxonomy" id="2727405"/>
    <lineage>
        <taxon>Eukaryota</taxon>
        <taxon>Viridiplantae</taxon>
        <taxon>Streptophyta</taxon>
        <taxon>Embryophyta</taxon>
        <taxon>Tracheophyta</taxon>
        <taxon>Spermatophyta</taxon>
        <taxon>Magnoliopsida</taxon>
        <taxon>eudicotyledons</taxon>
        <taxon>Gunneridae</taxon>
        <taxon>Pentapetalae</taxon>
        <taxon>asterids</taxon>
        <taxon>lamiids</taxon>
        <taxon>Lamiales</taxon>
        <taxon>Pedaliaceae</taxon>
        <taxon>Sesamum</taxon>
    </lineage>
</organism>